<sequence length="319" mass="35940">MPERDKLSWLAPKRRRTTGNLKTSGHMKTVAEDRIGTIMEDGTHHQGPERPAGVARPASQPHVPQISDSADGGLFYAYARKDDDSDSCYLLTFASAPTANEWWLLVQANFPEVSRPSPQLFTLNDPDMLSQTWIHPSFEHLRSRWMYIALSDSVSNGLGGAAQGIIPLQDAQGNMLGGSAPSSPPPRQRSFRHRKEQDSRPGDNDAWLERVLQMMERSSEGIDKLVQSQADGHQNGQGYFDTSPLSVHWEKMADLLARNVENMEDMSKKQFEHEQRLTDALEEASQKRREDRIDLSQLSAHLDRVNRTLDQSAAQRKDN</sequence>
<feature type="compositionally biased region" description="Basic and acidic residues" evidence="1">
    <location>
        <begin position="29"/>
        <end position="48"/>
    </location>
</feature>
<keyword evidence="3" id="KW-1185">Reference proteome</keyword>
<evidence type="ECO:0000313" key="3">
    <source>
        <dbReference type="Proteomes" id="UP000799539"/>
    </source>
</evidence>
<dbReference type="OrthoDB" id="5364171at2759"/>
<evidence type="ECO:0000313" key="2">
    <source>
        <dbReference type="EMBL" id="KAF2216701.1"/>
    </source>
</evidence>
<proteinExistence type="predicted"/>
<organism evidence="2 3">
    <name type="scientific">Cercospora zeae-maydis SCOH1-5</name>
    <dbReference type="NCBI Taxonomy" id="717836"/>
    <lineage>
        <taxon>Eukaryota</taxon>
        <taxon>Fungi</taxon>
        <taxon>Dikarya</taxon>
        <taxon>Ascomycota</taxon>
        <taxon>Pezizomycotina</taxon>
        <taxon>Dothideomycetes</taxon>
        <taxon>Dothideomycetidae</taxon>
        <taxon>Mycosphaerellales</taxon>
        <taxon>Mycosphaerellaceae</taxon>
        <taxon>Cercospora</taxon>
    </lineage>
</organism>
<reference evidence="2" key="1">
    <citation type="journal article" date="2020" name="Stud. Mycol.">
        <title>101 Dothideomycetes genomes: a test case for predicting lifestyles and emergence of pathogens.</title>
        <authorList>
            <person name="Haridas S."/>
            <person name="Albert R."/>
            <person name="Binder M."/>
            <person name="Bloem J."/>
            <person name="Labutti K."/>
            <person name="Salamov A."/>
            <person name="Andreopoulos B."/>
            <person name="Baker S."/>
            <person name="Barry K."/>
            <person name="Bills G."/>
            <person name="Bluhm B."/>
            <person name="Cannon C."/>
            <person name="Castanera R."/>
            <person name="Culley D."/>
            <person name="Daum C."/>
            <person name="Ezra D."/>
            <person name="Gonzalez J."/>
            <person name="Henrissat B."/>
            <person name="Kuo A."/>
            <person name="Liang C."/>
            <person name="Lipzen A."/>
            <person name="Lutzoni F."/>
            <person name="Magnuson J."/>
            <person name="Mondo S."/>
            <person name="Nolan M."/>
            <person name="Ohm R."/>
            <person name="Pangilinan J."/>
            <person name="Park H.-J."/>
            <person name="Ramirez L."/>
            <person name="Alfaro M."/>
            <person name="Sun H."/>
            <person name="Tritt A."/>
            <person name="Yoshinaga Y."/>
            <person name="Zwiers L.-H."/>
            <person name="Turgeon B."/>
            <person name="Goodwin S."/>
            <person name="Spatafora J."/>
            <person name="Crous P."/>
            <person name="Grigoriev I."/>
        </authorList>
    </citation>
    <scope>NUCLEOTIDE SEQUENCE</scope>
    <source>
        <strain evidence="2">SCOH1-5</strain>
    </source>
</reference>
<dbReference type="AlphaFoldDB" id="A0A6A6FTI0"/>
<feature type="region of interest" description="Disordered" evidence="1">
    <location>
        <begin position="1"/>
        <end position="66"/>
    </location>
</feature>
<gene>
    <name evidence="2" type="ORF">CERZMDRAFT_80752</name>
</gene>
<evidence type="ECO:0000256" key="1">
    <source>
        <dbReference type="SAM" id="MobiDB-lite"/>
    </source>
</evidence>
<dbReference type="Proteomes" id="UP000799539">
    <property type="component" value="Unassembled WGS sequence"/>
</dbReference>
<accession>A0A6A6FTI0</accession>
<dbReference type="EMBL" id="ML992663">
    <property type="protein sequence ID" value="KAF2216701.1"/>
    <property type="molecule type" value="Genomic_DNA"/>
</dbReference>
<protein>
    <submittedName>
        <fullName evidence="2">Uncharacterized protein</fullName>
    </submittedName>
</protein>
<name>A0A6A6FTI0_9PEZI</name>
<feature type="region of interest" description="Disordered" evidence="1">
    <location>
        <begin position="171"/>
        <end position="206"/>
    </location>
</feature>